<sequence>MPSITADLLAVLALASAALALLTGQRSLTFFNGGILLAVCLLIVSGLPILSHLPWAEWVDASLDQVVALLHFLEVAYTVWTL</sequence>
<keyword evidence="1" id="KW-0472">Membrane</keyword>
<reference evidence="2 3" key="1">
    <citation type="journal article" date="2015" name="Stand. Genomic Sci.">
        <title>Genomic Encyclopedia of Bacterial and Archaeal Type Strains, Phase III: the genomes of soil and plant-associated and newly described type strains.</title>
        <authorList>
            <person name="Whitman W.B."/>
            <person name="Woyke T."/>
            <person name="Klenk H.P."/>
            <person name="Zhou Y."/>
            <person name="Lilburn T.G."/>
            <person name="Beck B.J."/>
            <person name="De Vos P."/>
            <person name="Vandamme P."/>
            <person name="Eisen J.A."/>
            <person name="Garrity G."/>
            <person name="Hugenholtz P."/>
            <person name="Kyrpides N.C."/>
        </authorList>
    </citation>
    <scope>NUCLEOTIDE SEQUENCE [LARGE SCALE GENOMIC DNA]</scope>
    <source>
        <strain evidence="2 3">CGMCC 1.10947</strain>
    </source>
</reference>
<keyword evidence="1" id="KW-0812">Transmembrane</keyword>
<evidence type="ECO:0000313" key="3">
    <source>
        <dbReference type="Proteomes" id="UP000317176"/>
    </source>
</evidence>
<name>A0A562LQ34_9BRAD</name>
<dbReference type="EMBL" id="VLKL01000002">
    <property type="protein sequence ID" value="TWI09712.1"/>
    <property type="molecule type" value="Genomic_DNA"/>
</dbReference>
<gene>
    <name evidence="2" type="ORF">IQ17_00791</name>
</gene>
<dbReference type="RefSeq" id="WP_347339006.1">
    <property type="nucleotide sequence ID" value="NZ_CP088014.1"/>
</dbReference>
<feature type="transmembrane region" description="Helical" evidence="1">
    <location>
        <begin position="30"/>
        <end position="50"/>
    </location>
</feature>
<evidence type="ECO:0000256" key="1">
    <source>
        <dbReference type="SAM" id="Phobius"/>
    </source>
</evidence>
<dbReference type="Proteomes" id="UP000317176">
    <property type="component" value="Unassembled WGS sequence"/>
</dbReference>
<accession>A0A562LQ34</accession>
<keyword evidence="1" id="KW-1133">Transmembrane helix</keyword>
<keyword evidence="3" id="KW-1185">Reference proteome</keyword>
<evidence type="ECO:0000313" key="2">
    <source>
        <dbReference type="EMBL" id="TWI09712.1"/>
    </source>
</evidence>
<comment type="caution">
    <text evidence="2">The sequence shown here is derived from an EMBL/GenBank/DDBJ whole genome shotgun (WGS) entry which is preliminary data.</text>
</comment>
<protein>
    <submittedName>
        <fullName evidence="2">Uncharacterized protein</fullName>
    </submittedName>
</protein>
<proteinExistence type="predicted"/>
<organism evidence="2 3">
    <name type="scientific">Bradyrhizobium daqingense</name>
    <dbReference type="NCBI Taxonomy" id="993502"/>
    <lineage>
        <taxon>Bacteria</taxon>
        <taxon>Pseudomonadati</taxon>
        <taxon>Pseudomonadota</taxon>
        <taxon>Alphaproteobacteria</taxon>
        <taxon>Hyphomicrobiales</taxon>
        <taxon>Nitrobacteraceae</taxon>
        <taxon>Bradyrhizobium</taxon>
    </lineage>
</organism>
<dbReference type="AlphaFoldDB" id="A0A562LQ34"/>